<organism evidence="3 4">
    <name type="scientific">Pseudocercospora musae</name>
    <dbReference type="NCBI Taxonomy" id="113226"/>
    <lineage>
        <taxon>Eukaryota</taxon>
        <taxon>Fungi</taxon>
        <taxon>Dikarya</taxon>
        <taxon>Ascomycota</taxon>
        <taxon>Pezizomycotina</taxon>
        <taxon>Dothideomycetes</taxon>
        <taxon>Dothideomycetidae</taxon>
        <taxon>Mycosphaerellales</taxon>
        <taxon>Mycosphaerellaceae</taxon>
        <taxon>Pseudocercospora</taxon>
    </lineage>
</organism>
<keyword evidence="2" id="KW-0732">Signal</keyword>
<protein>
    <recommendedName>
        <fullName evidence="5">Ubiquitin 3 binding protein But2 C-terminal domain-containing protein</fullName>
    </recommendedName>
</protein>
<proteinExistence type="predicted"/>
<evidence type="ECO:0000313" key="4">
    <source>
        <dbReference type="Proteomes" id="UP000073492"/>
    </source>
</evidence>
<reference evidence="3 4" key="1">
    <citation type="submission" date="2015-07" db="EMBL/GenBank/DDBJ databases">
        <title>Comparative genomics of the Sigatoka disease complex on banana suggests a link between parallel evolutionary changes in Pseudocercospora fijiensis and Pseudocercospora eumusae and increased virulence on the banana host.</title>
        <authorList>
            <person name="Chang T.-C."/>
            <person name="Salvucci A."/>
            <person name="Crous P.W."/>
            <person name="Stergiopoulos I."/>
        </authorList>
    </citation>
    <scope>NUCLEOTIDE SEQUENCE [LARGE SCALE GENOMIC DNA]</scope>
    <source>
        <strain evidence="3 4">CBS 116634</strain>
    </source>
</reference>
<sequence>MLQIMSKILAAGLTISMAHALPANIRATSSSVDTTCTTRASTRGTDPTASVTDLPSFTLRPRPNSTTTAVSTVIPPPFAPSVLDTSYALRSDTDSVTLTTSTTIATKTVEKRSICTDFGIVHECATAPPTDGSGTTYNPSLPSDFASPVCGDTSSYDGSTDSTILAAADNMCNKANWNIMVDPSNTLRWTAEATDGNDMTFSIDFDWLAVPADQNSVLFHSAACHVGFEKLVTGCKSDAQPLMTGGHVEGKFSGVPVTFFVSVQLATGGYRGTGGLGRIFNG</sequence>
<evidence type="ECO:0000256" key="2">
    <source>
        <dbReference type="SAM" id="SignalP"/>
    </source>
</evidence>
<keyword evidence="4" id="KW-1185">Reference proteome</keyword>
<name>A0A139IKP6_9PEZI</name>
<accession>A0A139IKP6</accession>
<feature type="region of interest" description="Disordered" evidence="1">
    <location>
        <begin position="37"/>
        <end position="71"/>
    </location>
</feature>
<comment type="caution">
    <text evidence="3">The sequence shown here is derived from an EMBL/GenBank/DDBJ whole genome shotgun (WGS) entry which is preliminary data.</text>
</comment>
<dbReference type="OrthoDB" id="3648672at2759"/>
<evidence type="ECO:0008006" key="5">
    <source>
        <dbReference type="Google" id="ProtNLM"/>
    </source>
</evidence>
<feature type="signal peptide" evidence="2">
    <location>
        <begin position="1"/>
        <end position="20"/>
    </location>
</feature>
<feature type="chain" id="PRO_5007297530" description="Ubiquitin 3 binding protein But2 C-terminal domain-containing protein" evidence="2">
    <location>
        <begin position="21"/>
        <end position="282"/>
    </location>
</feature>
<dbReference type="EMBL" id="LFZO01000064">
    <property type="protein sequence ID" value="KXT15204.1"/>
    <property type="molecule type" value="Genomic_DNA"/>
</dbReference>
<gene>
    <name evidence="3" type="ORF">AC579_3950</name>
</gene>
<evidence type="ECO:0000313" key="3">
    <source>
        <dbReference type="EMBL" id="KXT15204.1"/>
    </source>
</evidence>
<evidence type="ECO:0000256" key="1">
    <source>
        <dbReference type="SAM" id="MobiDB-lite"/>
    </source>
</evidence>
<dbReference type="Proteomes" id="UP000073492">
    <property type="component" value="Unassembled WGS sequence"/>
</dbReference>
<dbReference type="AlphaFoldDB" id="A0A139IKP6"/>